<keyword evidence="1" id="KW-0805">Transcription regulation</keyword>
<dbReference type="PANTHER" id="PTHR44688:SF16">
    <property type="entry name" value="DNA-BINDING TRANSCRIPTIONAL ACTIVATOR DEVR_DOSR"/>
    <property type="match status" value="1"/>
</dbReference>
<dbReference type="Pfam" id="PF13426">
    <property type="entry name" value="PAS_9"/>
    <property type="match status" value="1"/>
</dbReference>
<keyword evidence="6" id="KW-1185">Reference proteome</keyword>
<protein>
    <submittedName>
        <fullName evidence="5">PAS domain S-box-containing protein</fullName>
    </submittedName>
</protein>
<dbReference type="RefSeq" id="WP_354432943.1">
    <property type="nucleotide sequence ID" value="NZ_JBEPLY010000001.1"/>
</dbReference>
<sequence>MNTAHPSPTFTLPELPVPLVFATHRVIRDCNEEFAALFGYDREALINKSFARLYPAIDDFVRTGEMWRDNLPGGAVYYDERIMAATDGRRFWCRVRGRSHNTEDPFAAAVYCFEPITRPVSAANTVLTGRQRQILTLVAQGKTNAAIAEELGLSRRTIETHRLRMTRALGLRNSAELLAWFLNSADNPSKPDFGEGDP</sequence>
<dbReference type="InterPro" id="IPR035965">
    <property type="entry name" value="PAS-like_dom_sf"/>
</dbReference>
<organism evidence="5 6">
    <name type="scientific">Martelella mangrovi</name>
    <dbReference type="NCBI Taxonomy" id="1397477"/>
    <lineage>
        <taxon>Bacteria</taxon>
        <taxon>Pseudomonadati</taxon>
        <taxon>Pseudomonadota</taxon>
        <taxon>Alphaproteobacteria</taxon>
        <taxon>Hyphomicrobiales</taxon>
        <taxon>Aurantimonadaceae</taxon>
        <taxon>Martelella</taxon>
    </lineage>
</organism>
<dbReference type="PROSITE" id="PS50043">
    <property type="entry name" value="HTH_LUXR_2"/>
    <property type="match status" value="1"/>
</dbReference>
<evidence type="ECO:0000259" key="4">
    <source>
        <dbReference type="PROSITE" id="PS50043"/>
    </source>
</evidence>
<dbReference type="SMART" id="SM00421">
    <property type="entry name" value="HTH_LUXR"/>
    <property type="match status" value="1"/>
</dbReference>
<feature type="domain" description="HTH luxR-type" evidence="4">
    <location>
        <begin position="120"/>
        <end position="185"/>
    </location>
</feature>
<dbReference type="CDD" id="cd00130">
    <property type="entry name" value="PAS"/>
    <property type="match status" value="1"/>
</dbReference>
<dbReference type="EMBL" id="JBEPLY010000001">
    <property type="protein sequence ID" value="MET3598547.1"/>
    <property type="molecule type" value="Genomic_DNA"/>
</dbReference>
<evidence type="ECO:0000256" key="3">
    <source>
        <dbReference type="ARBA" id="ARBA00023163"/>
    </source>
</evidence>
<keyword evidence="2" id="KW-0238">DNA-binding</keyword>
<name>A0ABV2I8G0_9HYPH</name>
<evidence type="ECO:0000313" key="5">
    <source>
        <dbReference type="EMBL" id="MET3598547.1"/>
    </source>
</evidence>
<dbReference type="Pfam" id="PF00196">
    <property type="entry name" value="GerE"/>
    <property type="match status" value="1"/>
</dbReference>
<reference evidence="5 6" key="1">
    <citation type="submission" date="2024-06" db="EMBL/GenBank/DDBJ databases">
        <title>Genomic Encyclopedia of Type Strains, Phase IV (KMG-IV): sequencing the most valuable type-strain genomes for metagenomic binning, comparative biology and taxonomic classification.</title>
        <authorList>
            <person name="Goeker M."/>
        </authorList>
    </citation>
    <scope>NUCLEOTIDE SEQUENCE [LARGE SCALE GENOMIC DNA]</scope>
    <source>
        <strain evidence="5 6">DSM 28102</strain>
    </source>
</reference>
<accession>A0ABV2I8G0</accession>
<keyword evidence="3" id="KW-0804">Transcription</keyword>
<dbReference type="InterPro" id="IPR000792">
    <property type="entry name" value="Tscrpt_reg_LuxR_C"/>
</dbReference>
<evidence type="ECO:0000313" key="6">
    <source>
        <dbReference type="Proteomes" id="UP001549164"/>
    </source>
</evidence>
<dbReference type="InterPro" id="IPR036388">
    <property type="entry name" value="WH-like_DNA-bd_sf"/>
</dbReference>
<gene>
    <name evidence="5" type="ORF">ABID12_000468</name>
</gene>
<evidence type="ECO:0000256" key="1">
    <source>
        <dbReference type="ARBA" id="ARBA00023015"/>
    </source>
</evidence>
<dbReference type="SUPFAM" id="SSF46894">
    <property type="entry name" value="C-terminal effector domain of the bipartite response regulators"/>
    <property type="match status" value="1"/>
</dbReference>
<dbReference type="Gene3D" id="1.10.10.10">
    <property type="entry name" value="Winged helix-like DNA-binding domain superfamily/Winged helix DNA-binding domain"/>
    <property type="match status" value="1"/>
</dbReference>
<dbReference type="CDD" id="cd06170">
    <property type="entry name" value="LuxR_C_like"/>
    <property type="match status" value="1"/>
</dbReference>
<dbReference type="SUPFAM" id="SSF55785">
    <property type="entry name" value="PYP-like sensor domain (PAS domain)"/>
    <property type="match status" value="1"/>
</dbReference>
<dbReference type="NCBIfam" id="TIGR00229">
    <property type="entry name" value="sensory_box"/>
    <property type="match status" value="1"/>
</dbReference>
<dbReference type="InterPro" id="IPR000014">
    <property type="entry name" value="PAS"/>
</dbReference>
<dbReference type="PANTHER" id="PTHR44688">
    <property type="entry name" value="DNA-BINDING TRANSCRIPTIONAL ACTIVATOR DEVR_DOSR"/>
    <property type="match status" value="1"/>
</dbReference>
<dbReference type="Gene3D" id="3.30.450.20">
    <property type="entry name" value="PAS domain"/>
    <property type="match status" value="1"/>
</dbReference>
<comment type="caution">
    <text evidence="5">The sequence shown here is derived from an EMBL/GenBank/DDBJ whole genome shotgun (WGS) entry which is preliminary data.</text>
</comment>
<dbReference type="Proteomes" id="UP001549164">
    <property type="component" value="Unassembled WGS sequence"/>
</dbReference>
<dbReference type="PRINTS" id="PR00038">
    <property type="entry name" value="HTHLUXR"/>
</dbReference>
<evidence type="ECO:0000256" key="2">
    <source>
        <dbReference type="ARBA" id="ARBA00023125"/>
    </source>
</evidence>
<proteinExistence type="predicted"/>
<dbReference type="InterPro" id="IPR016032">
    <property type="entry name" value="Sig_transdc_resp-reg_C-effctor"/>
</dbReference>